<comment type="caution">
    <text evidence="1">The sequence shown here is derived from an EMBL/GenBank/DDBJ whole genome shotgun (WGS) entry which is preliminary data.</text>
</comment>
<gene>
    <name evidence="1" type="ORF">PGIGA_G00076680</name>
</gene>
<reference evidence="1 2" key="1">
    <citation type="journal article" date="2022" name="bioRxiv">
        <title>An ancient truncated duplication of the anti-Mullerian hormone receptor type 2 gene is a potential conserved master sex determinant in the Pangasiidae catfish family.</title>
        <authorList>
            <person name="Wen M."/>
            <person name="Pan Q."/>
            <person name="Jouanno E."/>
            <person name="Montfort J."/>
            <person name="Zahm M."/>
            <person name="Cabau C."/>
            <person name="Klopp C."/>
            <person name="Iampietro C."/>
            <person name="Roques C."/>
            <person name="Bouchez O."/>
            <person name="Castinel A."/>
            <person name="Donnadieu C."/>
            <person name="Parrinello H."/>
            <person name="Poncet C."/>
            <person name="Belmonte E."/>
            <person name="Gautier V."/>
            <person name="Avarre J.-C."/>
            <person name="Dugue R."/>
            <person name="Gustiano R."/>
            <person name="Ha T.T.T."/>
            <person name="Campet M."/>
            <person name="Sriphairoj K."/>
            <person name="Ribolli J."/>
            <person name="de Almeida F.L."/>
            <person name="Desvignes T."/>
            <person name="Postlethwait J.H."/>
            <person name="Bucao C.F."/>
            <person name="Robinson-Rechavi M."/>
            <person name="Bobe J."/>
            <person name="Herpin A."/>
            <person name="Guiguen Y."/>
        </authorList>
    </citation>
    <scope>NUCLEOTIDE SEQUENCE [LARGE SCALE GENOMIC DNA]</scope>
    <source>
        <strain evidence="1">YG-Dec2019</strain>
    </source>
</reference>
<evidence type="ECO:0000313" key="1">
    <source>
        <dbReference type="EMBL" id="MCI4387646.1"/>
    </source>
</evidence>
<evidence type="ECO:0000313" key="2">
    <source>
        <dbReference type="Proteomes" id="UP000829447"/>
    </source>
</evidence>
<keyword evidence="2" id="KW-1185">Reference proteome</keyword>
<dbReference type="Proteomes" id="UP000829447">
    <property type="component" value="Linkage Group LG16"/>
</dbReference>
<protein>
    <submittedName>
        <fullName evidence="1">Uncharacterized protein</fullName>
    </submittedName>
</protein>
<accession>A0ACC5X939</accession>
<name>A0ACC5X939_PANGG</name>
<sequence>MFSYGADRHLGTNRAPVLVILFLEISRLCVNVCFGLRTGVPNHFNNMDWTVAYNI</sequence>
<proteinExistence type="predicted"/>
<dbReference type="EMBL" id="CM040469">
    <property type="protein sequence ID" value="MCI4387646.1"/>
    <property type="molecule type" value="Genomic_DNA"/>
</dbReference>
<organism evidence="1 2">
    <name type="scientific">Pangasianodon gigas</name>
    <name type="common">Mekong giant catfish</name>
    <name type="synonym">Pangasius gigas</name>
    <dbReference type="NCBI Taxonomy" id="30993"/>
    <lineage>
        <taxon>Eukaryota</taxon>
        <taxon>Metazoa</taxon>
        <taxon>Chordata</taxon>
        <taxon>Craniata</taxon>
        <taxon>Vertebrata</taxon>
        <taxon>Euteleostomi</taxon>
        <taxon>Actinopterygii</taxon>
        <taxon>Neopterygii</taxon>
        <taxon>Teleostei</taxon>
        <taxon>Ostariophysi</taxon>
        <taxon>Siluriformes</taxon>
        <taxon>Pangasiidae</taxon>
        <taxon>Pangasianodon</taxon>
    </lineage>
</organism>